<organism evidence="1 2">
    <name type="scientific">Stegodyphus mimosarum</name>
    <name type="common">African social velvet spider</name>
    <dbReference type="NCBI Taxonomy" id="407821"/>
    <lineage>
        <taxon>Eukaryota</taxon>
        <taxon>Metazoa</taxon>
        <taxon>Ecdysozoa</taxon>
        <taxon>Arthropoda</taxon>
        <taxon>Chelicerata</taxon>
        <taxon>Arachnida</taxon>
        <taxon>Araneae</taxon>
        <taxon>Araneomorphae</taxon>
        <taxon>Entelegynae</taxon>
        <taxon>Eresoidea</taxon>
        <taxon>Eresidae</taxon>
        <taxon>Stegodyphus</taxon>
    </lineage>
</organism>
<dbReference type="Gene3D" id="3.30.420.10">
    <property type="entry name" value="Ribonuclease H-like superfamily/Ribonuclease H"/>
    <property type="match status" value="1"/>
</dbReference>
<dbReference type="InterPro" id="IPR012337">
    <property type="entry name" value="RNaseH-like_sf"/>
</dbReference>
<dbReference type="EMBL" id="KK118851">
    <property type="protein sequence ID" value="KFM74007.1"/>
    <property type="molecule type" value="Genomic_DNA"/>
</dbReference>
<name>A0A087U9G8_STEMI</name>
<feature type="non-terminal residue" evidence="1">
    <location>
        <position position="115"/>
    </location>
</feature>
<dbReference type="Proteomes" id="UP000054359">
    <property type="component" value="Unassembled WGS sequence"/>
</dbReference>
<evidence type="ECO:0000313" key="1">
    <source>
        <dbReference type="EMBL" id="KFM74007.1"/>
    </source>
</evidence>
<dbReference type="GO" id="GO:0003676">
    <property type="term" value="F:nucleic acid binding"/>
    <property type="evidence" value="ECO:0007669"/>
    <property type="project" value="InterPro"/>
</dbReference>
<dbReference type="OrthoDB" id="6433513at2759"/>
<sequence length="115" mass="13193">MLVDYLTSELTTVCYALLYISKLCQKKFIIYIDSYSALKTLKAFSGTKHPVVIEVLKLNSNLQMHGNQTLYCWVPGHVGVKGKELTDISFKSAVYLCSQHMFHLWISRRSSRKKS</sequence>
<reference evidence="1 2" key="1">
    <citation type="submission" date="2013-11" db="EMBL/GenBank/DDBJ databases">
        <title>Genome sequencing of Stegodyphus mimosarum.</title>
        <authorList>
            <person name="Bechsgaard J."/>
        </authorList>
    </citation>
    <scope>NUCLEOTIDE SEQUENCE [LARGE SCALE GENOMIC DNA]</scope>
</reference>
<proteinExistence type="predicted"/>
<evidence type="ECO:0000313" key="2">
    <source>
        <dbReference type="Proteomes" id="UP000054359"/>
    </source>
</evidence>
<gene>
    <name evidence="1" type="ORF">X975_24064</name>
</gene>
<dbReference type="AlphaFoldDB" id="A0A087U9G8"/>
<dbReference type="InterPro" id="IPR036397">
    <property type="entry name" value="RNaseH_sf"/>
</dbReference>
<dbReference type="SUPFAM" id="SSF53098">
    <property type="entry name" value="Ribonuclease H-like"/>
    <property type="match status" value="1"/>
</dbReference>
<keyword evidence="2" id="KW-1185">Reference proteome</keyword>
<protein>
    <submittedName>
        <fullName evidence="1">Uncharacterized protein</fullName>
    </submittedName>
</protein>
<accession>A0A087U9G8</accession>